<feature type="domain" description="Fumarylacetoacetase-like C-terminal" evidence="2">
    <location>
        <begin position="91"/>
        <end position="259"/>
    </location>
</feature>
<dbReference type="RefSeq" id="WP_126536779.1">
    <property type="nucleotide sequence ID" value="NZ_AP018560.1"/>
</dbReference>
<sequence>MSTLDAATIDALAEHLETAEMEAREVTKITDRYPALDLDDAYAIQWAIRRRKEARGHRIVGLKMGLTSQAKMRQMGVSSPTYGFLADDFQVSEGSAVDTRRLIHPKVEAEIAFMTSAPLRGPGCHVGQVLAATAFVMPALEIIDSRYENFRFDLPSVVADNSSSSRFVAGGAIADPRTLDLRTVGVVLEKNGEVAEMGVGAAVLNHPAASVALLANLLAERDEEIPAGSVILSGAITAAIAVAAGDNVTLHVHGMGTIGLRFV</sequence>
<reference evidence="4" key="2">
    <citation type="submission" date="2018-06" db="EMBL/GenBank/DDBJ databases">
        <title>Genome sequence of Rhodanobacteraceae bacterium strain Dysh456.</title>
        <authorList>
            <person name="Fukui M."/>
        </authorList>
    </citation>
    <scope>NUCLEOTIDE SEQUENCE [LARGE SCALE GENOMIC DNA]</scope>
    <source>
        <strain evidence="4">Dysh456</strain>
    </source>
</reference>
<dbReference type="InterPro" id="IPR036663">
    <property type="entry name" value="Fumarylacetoacetase_C_sf"/>
</dbReference>
<dbReference type="InterPro" id="IPR050772">
    <property type="entry name" value="Hydratase-Decarb/MhpD_sf"/>
</dbReference>
<name>A0A2Z6E445_9GAMM</name>
<dbReference type="InterPro" id="IPR017630">
    <property type="entry name" value="4-oxalocrotonate_decarboxylase"/>
</dbReference>
<organism evidence="3 4">
    <name type="scientific">Aerosticca soli</name>
    <dbReference type="NCBI Taxonomy" id="2010829"/>
    <lineage>
        <taxon>Bacteria</taxon>
        <taxon>Pseudomonadati</taxon>
        <taxon>Pseudomonadota</taxon>
        <taxon>Gammaproteobacteria</taxon>
        <taxon>Lysobacterales</taxon>
        <taxon>Rhodanobacteraceae</taxon>
        <taxon>Aerosticca</taxon>
    </lineage>
</organism>
<dbReference type="GO" id="GO:0005737">
    <property type="term" value="C:cytoplasm"/>
    <property type="evidence" value="ECO:0007669"/>
    <property type="project" value="TreeGrafter"/>
</dbReference>
<evidence type="ECO:0000313" key="3">
    <source>
        <dbReference type="EMBL" id="BBD79541.1"/>
    </source>
</evidence>
<proteinExistence type="predicted"/>
<evidence type="ECO:0000259" key="2">
    <source>
        <dbReference type="Pfam" id="PF01557"/>
    </source>
</evidence>
<dbReference type="Proteomes" id="UP000270530">
    <property type="component" value="Chromosome"/>
</dbReference>
<gene>
    <name evidence="3" type="ORF">ALSL_0876</name>
</gene>
<evidence type="ECO:0000313" key="4">
    <source>
        <dbReference type="Proteomes" id="UP000270530"/>
    </source>
</evidence>
<dbReference type="Pfam" id="PF01557">
    <property type="entry name" value="FAA_hydrolase"/>
    <property type="match status" value="1"/>
</dbReference>
<dbReference type="NCBIfam" id="TIGR03218">
    <property type="entry name" value="catechol_dmpH"/>
    <property type="match status" value="1"/>
</dbReference>
<dbReference type="PANTHER" id="PTHR30143">
    <property type="entry name" value="ACID HYDRATASE"/>
    <property type="match status" value="1"/>
</dbReference>
<accession>A0A2Z6E445</accession>
<reference evidence="4" key="1">
    <citation type="submission" date="2018-04" db="EMBL/GenBank/DDBJ databases">
        <authorList>
            <person name="Watanabe M."/>
            <person name="Kojima H."/>
        </authorList>
    </citation>
    <scope>NUCLEOTIDE SEQUENCE [LARGE SCALE GENOMIC DNA]</scope>
    <source>
        <strain evidence="4">Dysh456</strain>
    </source>
</reference>
<dbReference type="KEGG" id="rbd:ALSL_0876"/>
<dbReference type="Gene3D" id="3.90.850.10">
    <property type="entry name" value="Fumarylacetoacetase-like, C-terminal domain"/>
    <property type="match status" value="1"/>
</dbReference>
<dbReference type="SUPFAM" id="SSF56529">
    <property type="entry name" value="FAH"/>
    <property type="match status" value="1"/>
</dbReference>
<dbReference type="AlphaFoldDB" id="A0A2Z6E445"/>
<evidence type="ECO:0000256" key="1">
    <source>
        <dbReference type="ARBA" id="ARBA00023239"/>
    </source>
</evidence>
<keyword evidence="1" id="KW-0456">Lyase</keyword>
<protein>
    <submittedName>
        <fullName evidence="3">4-oxalocrotonate decarboxylase</fullName>
    </submittedName>
</protein>
<dbReference type="OrthoDB" id="9792137at2"/>
<dbReference type="EMBL" id="AP018560">
    <property type="protein sequence ID" value="BBD79541.1"/>
    <property type="molecule type" value="Genomic_DNA"/>
</dbReference>
<dbReference type="InterPro" id="IPR011234">
    <property type="entry name" value="Fumarylacetoacetase-like_C"/>
</dbReference>
<dbReference type="PANTHER" id="PTHR30143:SF0">
    <property type="entry name" value="2-KETO-4-PENTENOATE HYDRATASE"/>
    <property type="match status" value="1"/>
</dbReference>
<keyword evidence="4" id="KW-1185">Reference proteome</keyword>
<dbReference type="GO" id="GO:0008684">
    <property type="term" value="F:2-oxopent-4-enoate hydratase activity"/>
    <property type="evidence" value="ECO:0007669"/>
    <property type="project" value="TreeGrafter"/>
</dbReference>